<keyword evidence="3" id="KW-1185">Reference proteome</keyword>
<organism evidence="2 3">
    <name type="scientific">Nyssa sinensis</name>
    <dbReference type="NCBI Taxonomy" id="561372"/>
    <lineage>
        <taxon>Eukaryota</taxon>
        <taxon>Viridiplantae</taxon>
        <taxon>Streptophyta</taxon>
        <taxon>Embryophyta</taxon>
        <taxon>Tracheophyta</taxon>
        <taxon>Spermatophyta</taxon>
        <taxon>Magnoliopsida</taxon>
        <taxon>eudicotyledons</taxon>
        <taxon>Gunneridae</taxon>
        <taxon>Pentapetalae</taxon>
        <taxon>asterids</taxon>
        <taxon>Cornales</taxon>
        <taxon>Nyssaceae</taxon>
        <taxon>Nyssa</taxon>
    </lineage>
</organism>
<accession>A0A5J4ZWR6</accession>
<dbReference type="OrthoDB" id="858232at2759"/>
<dbReference type="Proteomes" id="UP000325577">
    <property type="component" value="Linkage Group LG5"/>
</dbReference>
<feature type="region of interest" description="Disordered" evidence="1">
    <location>
        <begin position="112"/>
        <end position="140"/>
    </location>
</feature>
<proteinExistence type="predicted"/>
<gene>
    <name evidence="2" type="ORF">F0562_012224</name>
</gene>
<evidence type="ECO:0000313" key="2">
    <source>
        <dbReference type="EMBL" id="KAA8521551.1"/>
    </source>
</evidence>
<protein>
    <submittedName>
        <fullName evidence="2">Uncharacterized protein</fullName>
    </submittedName>
</protein>
<name>A0A5J4ZWR6_9ASTE</name>
<dbReference type="EMBL" id="CM018048">
    <property type="protein sequence ID" value="KAA8521551.1"/>
    <property type="molecule type" value="Genomic_DNA"/>
</dbReference>
<reference evidence="2 3" key="1">
    <citation type="submission" date="2019-09" db="EMBL/GenBank/DDBJ databases">
        <title>A chromosome-level genome assembly of the Chinese tupelo Nyssa sinensis.</title>
        <authorList>
            <person name="Yang X."/>
            <person name="Kang M."/>
            <person name="Yang Y."/>
            <person name="Xiong H."/>
            <person name="Wang M."/>
            <person name="Zhang Z."/>
            <person name="Wang Z."/>
            <person name="Wu H."/>
            <person name="Ma T."/>
            <person name="Liu J."/>
            <person name="Xi Z."/>
        </authorList>
    </citation>
    <scope>NUCLEOTIDE SEQUENCE [LARGE SCALE GENOMIC DNA]</scope>
    <source>
        <strain evidence="2">J267</strain>
        <tissue evidence="2">Leaf</tissue>
    </source>
</reference>
<sequence>MVKPRLLIIKRIFICYDDEAHAAHSSGNGNHVDIRKDIMNIATTGATSSHERNENNCHLSLKGANIRGQGSPETTLVFIVENPVQNLPNVAEGPGKDDKSPDNTEIIGAASSTVRDHSCSQAVDPPITTPDVDVITKPGGTSVSDRSMTVDYDNFYLQQNSRIDEVCRP</sequence>
<dbReference type="AlphaFoldDB" id="A0A5J4ZWR6"/>
<evidence type="ECO:0000313" key="3">
    <source>
        <dbReference type="Proteomes" id="UP000325577"/>
    </source>
</evidence>
<evidence type="ECO:0000256" key="1">
    <source>
        <dbReference type="SAM" id="MobiDB-lite"/>
    </source>
</evidence>